<reference evidence="1" key="2">
    <citation type="journal article" date="2015" name="Data Brief">
        <title>Shoot transcriptome of the giant reed, Arundo donax.</title>
        <authorList>
            <person name="Barrero R.A."/>
            <person name="Guerrero F.D."/>
            <person name="Moolhuijzen P."/>
            <person name="Goolsby J.A."/>
            <person name="Tidwell J."/>
            <person name="Bellgard S.E."/>
            <person name="Bellgard M.I."/>
        </authorList>
    </citation>
    <scope>NUCLEOTIDE SEQUENCE</scope>
    <source>
        <tissue evidence="1">Shoot tissue taken approximately 20 cm above the soil surface</tissue>
    </source>
</reference>
<dbReference type="EMBL" id="GBRH01204838">
    <property type="protein sequence ID" value="JAD93057.1"/>
    <property type="molecule type" value="Transcribed_RNA"/>
</dbReference>
<organism evidence="1">
    <name type="scientific">Arundo donax</name>
    <name type="common">Giant reed</name>
    <name type="synonym">Donax arundinaceus</name>
    <dbReference type="NCBI Taxonomy" id="35708"/>
    <lineage>
        <taxon>Eukaryota</taxon>
        <taxon>Viridiplantae</taxon>
        <taxon>Streptophyta</taxon>
        <taxon>Embryophyta</taxon>
        <taxon>Tracheophyta</taxon>
        <taxon>Spermatophyta</taxon>
        <taxon>Magnoliopsida</taxon>
        <taxon>Liliopsida</taxon>
        <taxon>Poales</taxon>
        <taxon>Poaceae</taxon>
        <taxon>PACMAD clade</taxon>
        <taxon>Arundinoideae</taxon>
        <taxon>Arundineae</taxon>
        <taxon>Arundo</taxon>
    </lineage>
</organism>
<proteinExistence type="predicted"/>
<sequence length="22" mass="2681">MGIKLLSYLTLLQRNRMMVIRM</sequence>
<evidence type="ECO:0000313" key="1">
    <source>
        <dbReference type="EMBL" id="JAD93057.1"/>
    </source>
</evidence>
<protein>
    <submittedName>
        <fullName evidence="1">Uncharacterized protein</fullName>
    </submittedName>
</protein>
<dbReference type="AlphaFoldDB" id="A0A0A9EAP0"/>
<name>A0A0A9EAP0_ARUDO</name>
<accession>A0A0A9EAP0</accession>
<reference evidence="1" key="1">
    <citation type="submission" date="2014-09" db="EMBL/GenBank/DDBJ databases">
        <authorList>
            <person name="Magalhaes I.L.F."/>
            <person name="Oliveira U."/>
            <person name="Santos F.R."/>
            <person name="Vidigal T.H.D.A."/>
            <person name="Brescovit A.D."/>
            <person name="Santos A.J."/>
        </authorList>
    </citation>
    <scope>NUCLEOTIDE SEQUENCE</scope>
    <source>
        <tissue evidence="1">Shoot tissue taken approximately 20 cm above the soil surface</tissue>
    </source>
</reference>